<gene>
    <name evidence="1" type="ORF">F3F51_14305</name>
    <name evidence="2" type="ORF">PO240_18790</name>
</gene>
<organism evidence="1 3">
    <name type="scientific">Bacteroides ovatus</name>
    <dbReference type="NCBI Taxonomy" id="28116"/>
    <lineage>
        <taxon>Bacteria</taxon>
        <taxon>Pseudomonadati</taxon>
        <taxon>Bacteroidota</taxon>
        <taxon>Bacteroidia</taxon>
        <taxon>Bacteroidales</taxon>
        <taxon>Bacteroidaceae</taxon>
        <taxon>Bacteroides</taxon>
    </lineage>
</organism>
<dbReference type="GeneID" id="29454947"/>
<evidence type="ECO:0000313" key="3">
    <source>
        <dbReference type="Proteomes" id="UP000460135"/>
    </source>
</evidence>
<evidence type="ECO:0000313" key="1">
    <source>
        <dbReference type="EMBL" id="KAA3803785.1"/>
    </source>
</evidence>
<evidence type="ECO:0008006" key="4">
    <source>
        <dbReference type="Google" id="ProtNLM"/>
    </source>
</evidence>
<dbReference type="RefSeq" id="WP_004296175.1">
    <property type="nucleotide sequence ID" value="NZ_CAKJZA010000004.1"/>
</dbReference>
<dbReference type="KEGG" id="boa:Bovatus_02621"/>
<reference evidence="1 3" key="1">
    <citation type="journal article" date="2019" name="Nat. Med.">
        <title>A library of human gut bacterial isolates paired with longitudinal multiomics data enables mechanistic microbiome research.</title>
        <authorList>
            <person name="Poyet M."/>
            <person name="Groussin M."/>
            <person name="Gibbons S.M."/>
            <person name="Avila-Pacheco J."/>
            <person name="Jiang X."/>
            <person name="Kearney S.M."/>
            <person name="Perrotta A.R."/>
            <person name="Berdy B."/>
            <person name="Zhao S."/>
            <person name="Lieberman T.D."/>
            <person name="Swanson P.K."/>
            <person name="Smith M."/>
            <person name="Roesemann S."/>
            <person name="Alexander J.E."/>
            <person name="Rich S.A."/>
            <person name="Livny J."/>
            <person name="Vlamakis H."/>
            <person name="Clish C."/>
            <person name="Bullock K."/>
            <person name="Deik A."/>
            <person name="Scott J."/>
            <person name="Pierce K.A."/>
            <person name="Xavier R.J."/>
            <person name="Alm E.J."/>
        </authorList>
    </citation>
    <scope>NUCLEOTIDE SEQUENCE [LARGE SCALE GENOMIC DNA]</scope>
    <source>
        <strain evidence="1 3">BIOML-A183</strain>
    </source>
</reference>
<proteinExistence type="predicted"/>
<sequence length="230" mass="26819">MEQKHLIIVDEQSQSATLDAIKNTLKNEGIDLVYKEINPANFQKRVGYNTSFDKISFIEELQNTPFLKKLDAFASDYNLIENELNGLDVVKIFAKNVPSYHKKILLYSAKIENVISDILLKNKDFEEQKKTLKFLSETPIEYAKNDEKLQQNLISHIKKEKDFDFERELCDWLMSNELIYKFPPYEGIPCCKIGDILLSKNTSDSIKLKRDLLEQFIAYLSTFNEIPDYV</sequence>
<dbReference type="EMBL" id="VWLX01000010">
    <property type="protein sequence ID" value="KAA3803785.1"/>
    <property type="molecule type" value="Genomic_DNA"/>
</dbReference>
<accession>A0A5M5ALZ2</accession>
<name>A0A5M5ALZ2_BACOV</name>
<evidence type="ECO:0000313" key="2">
    <source>
        <dbReference type="EMBL" id="MDC2409920.1"/>
    </source>
</evidence>
<protein>
    <recommendedName>
        <fullName evidence="4">Response regulator</fullName>
    </recommendedName>
</protein>
<dbReference type="Proteomes" id="UP001214017">
    <property type="component" value="Unassembled WGS sequence"/>
</dbReference>
<dbReference type="EMBL" id="JAQNWR010000014">
    <property type="protein sequence ID" value="MDC2409920.1"/>
    <property type="molecule type" value="Genomic_DNA"/>
</dbReference>
<dbReference type="AlphaFoldDB" id="A0A5M5ALZ2"/>
<reference evidence="2" key="2">
    <citation type="submission" date="2022-10" db="EMBL/GenBank/DDBJ databases">
        <title>Human gut microbiome strain richness.</title>
        <authorList>
            <person name="Chen-Liaw A."/>
        </authorList>
    </citation>
    <scope>NUCLEOTIDE SEQUENCE</scope>
    <source>
        <strain evidence="2">F7_m1001271B151109d0_201107</strain>
    </source>
</reference>
<dbReference type="Proteomes" id="UP000460135">
    <property type="component" value="Unassembled WGS sequence"/>
</dbReference>
<comment type="caution">
    <text evidence="1">The sequence shown here is derived from an EMBL/GenBank/DDBJ whole genome shotgun (WGS) entry which is preliminary data.</text>
</comment>